<evidence type="ECO:0000256" key="2">
    <source>
        <dbReference type="ARBA" id="ARBA00022840"/>
    </source>
</evidence>
<dbReference type="InterPro" id="IPR027417">
    <property type="entry name" value="P-loop_NTPase"/>
</dbReference>
<dbReference type="SUPFAM" id="SSF52540">
    <property type="entry name" value="P-loop containing nucleoside triphosphate hydrolases"/>
    <property type="match status" value="1"/>
</dbReference>
<dbReference type="Gene3D" id="1.20.58.530">
    <property type="match status" value="1"/>
</dbReference>
<keyword evidence="9" id="KW-1185">Reference proteome</keyword>
<evidence type="ECO:0000313" key="8">
    <source>
        <dbReference type="EMBL" id="UYV64504.1"/>
    </source>
</evidence>
<dbReference type="SMART" id="SM00242">
    <property type="entry name" value="MYSc"/>
    <property type="match status" value="1"/>
</dbReference>
<keyword evidence="3 6" id="KW-0518">Myosin</keyword>
<dbReference type="PANTHER" id="PTHR13140">
    <property type="entry name" value="MYOSIN"/>
    <property type="match status" value="1"/>
</dbReference>
<comment type="similarity">
    <text evidence="6">Belongs to the TRAFAC class myosin-kinesin ATPase superfamily. Myosin family.</text>
</comment>
<keyword evidence="1" id="KW-0547">Nucleotide-binding</keyword>
<name>A0ABY6K6R8_9ARAC</name>
<keyword evidence="2" id="KW-0067">ATP-binding</keyword>
<reference evidence="8 9" key="1">
    <citation type="submission" date="2022-01" db="EMBL/GenBank/DDBJ databases">
        <title>A chromosomal length assembly of Cordylochernes scorpioides.</title>
        <authorList>
            <person name="Zeh D."/>
            <person name="Zeh J."/>
        </authorList>
    </citation>
    <scope>NUCLEOTIDE SEQUENCE [LARGE SCALE GENOMIC DNA]</scope>
    <source>
        <strain evidence="8">IN4F17</strain>
        <tissue evidence="8">Whole Body</tissue>
    </source>
</reference>
<dbReference type="Gene3D" id="1.20.120.720">
    <property type="entry name" value="Myosin VI head, motor domain, U50 subdomain"/>
    <property type="match status" value="1"/>
</dbReference>
<evidence type="ECO:0000256" key="1">
    <source>
        <dbReference type="ARBA" id="ARBA00022741"/>
    </source>
</evidence>
<keyword evidence="4" id="KW-0505">Motor protein</keyword>
<dbReference type="PROSITE" id="PS51456">
    <property type="entry name" value="MYOSIN_MOTOR"/>
    <property type="match status" value="1"/>
</dbReference>
<accession>A0ABY6K6R8</accession>
<gene>
    <name evidence="8" type="ORF">LAZ67_3001012</name>
</gene>
<feature type="domain" description="Myosin motor" evidence="7">
    <location>
        <begin position="1"/>
        <end position="575"/>
    </location>
</feature>
<dbReference type="EMBL" id="CP092865">
    <property type="protein sequence ID" value="UYV64504.1"/>
    <property type="molecule type" value="Genomic_DNA"/>
</dbReference>
<proteinExistence type="inferred from homology"/>
<dbReference type="Proteomes" id="UP001235939">
    <property type="component" value="Chromosome 03"/>
</dbReference>
<dbReference type="PRINTS" id="PR00193">
    <property type="entry name" value="MYOSINHEAVY"/>
</dbReference>
<dbReference type="InterPro" id="IPR036961">
    <property type="entry name" value="Kinesin_motor_dom_sf"/>
</dbReference>
<evidence type="ECO:0000256" key="6">
    <source>
        <dbReference type="PROSITE-ProRule" id="PRU00782"/>
    </source>
</evidence>
<dbReference type="Gene3D" id="3.40.850.10">
    <property type="entry name" value="Kinesin motor domain"/>
    <property type="match status" value="1"/>
</dbReference>
<dbReference type="InterPro" id="IPR001609">
    <property type="entry name" value="Myosin_head_motor_dom-like"/>
</dbReference>
<comment type="caution">
    <text evidence="6">Lacks conserved residue(s) required for the propagation of feature annotation.</text>
</comment>
<evidence type="ECO:0000256" key="5">
    <source>
        <dbReference type="ARBA" id="ARBA00023203"/>
    </source>
</evidence>
<evidence type="ECO:0000313" key="9">
    <source>
        <dbReference type="Proteomes" id="UP001235939"/>
    </source>
</evidence>
<evidence type="ECO:0000259" key="7">
    <source>
        <dbReference type="PROSITE" id="PS51456"/>
    </source>
</evidence>
<feature type="region of interest" description="Actin-binding" evidence="6">
    <location>
        <begin position="505"/>
        <end position="527"/>
    </location>
</feature>
<dbReference type="PANTHER" id="PTHR13140:SF709">
    <property type="entry name" value="UNCONVENTIONAL MYOSIN-XV"/>
    <property type="match status" value="1"/>
</dbReference>
<protein>
    <recommendedName>
        <fullName evidence="7">Myosin motor domain-containing protein</fullName>
    </recommendedName>
</protein>
<dbReference type="Pfam" id="PF00063">
    <property type="entry name" value="Myosin_head"/>
    <property type="match status" value="1"/>
</dbReference>
<evidence type="ECO:0000256" key="4">
    <source>
        <dbReference type="ARBA" id="ARBA00023175"/>
    </source>
</evidence>
<organism evidence="8 9">
    <name type="scientific">Cordylochernes scorpioides</name>
    <dbReference type="NCBI Taxonomy" id="51811"/>
    <lineage>
        <taxon>Eukaryota</taxon>
        <taxon>Metazoa</taxon>
        <taxon>Ecdysozoa</taxon>
        <taxon>Arthropoda</taxon>
        <taxon>Chelicerata</taxon>
        <taxon>Arachnida</taxon>
        <taxon>Pseudoscorpiones</taxon>
        <taxon>Cheliferoidea</taxon>
        <taxon>Chernetidae</taxon>
        <taxon>Cordylochernes</taxon>
    </lineage>
</organism>
<evidence type="ECO:0000256" key="3">
    <source>
        <dbReference type="ARBA" id="ARBA00023123"/>
    </source>
</evidence>
<keyword evidence="5 6" id="KW-0009">Actin-binding</keyword>
<sequence>MLAGLPDSDKEKYGLQAAQNYFYMNQVGGITQNYFYMNQVGGITQNYFYMNQVGGITQNYFYMNQVGGITQNYFYMNQVGGITQNYFYMNQVGGRTFFPESSGIRKQYPIVPWRTMRSEEVSCQQKALARHVSIQNETNHDFKCSIGKFYYTEIQAGGAFEIPGKNDEEDFRSLLSAMQVLGLTSEEQDVIFRMLSSVLHLGNVYFHRKPLKHGQEGVEIGTDAEIRWASHLLQLSVEGITRALTTRTTEARNEKVLTPLNIDQALDARDAIAKALYSCLFSWLVQRINNIVCKGTKKTSLAILDIFGFELDVCVIQDFKENSFEQLCINYANETLQAYFTRHVFRLEQQEYAREKIEWQPITFQDNTPVLHLIAKKPVGLLPLLDDESNFPKATDLSFLEKCHYNHALNELYSRPRMSSMEFGIRHYAGQVWYSVDGFLDKNRDTLRSNVLNLLISSRLPMISKMFQELRQFTDSSKTMSRSNGRFVTMKPRTPTVAARFNDSLQALVEIMSKCTPWFIRCIKPNNEKAAMKFDIPIVLEQLRYSGMLETIRIRKLGYPVRHKFSHFADRYFVY</sequence>
<dbReference type="Gene3D" id="1.10.10.820">
    <property type="match status" value="1"/>
</dbReference>